<evidence type="ECO:0000259" key="4">
    <source>
        <dbReference type="PROSITE" id="PS50085"/>
    </source>
</evidence>
<feature type="coiled-coil region" evidence="2">
    <location>
        <begin position="542"/>
        <end position="597"/>
    </location>
</feature>
<feature type="region of interest" description="Disordered" evidence="3">
    <location>
        <begin position="444"/>
        <end position="517"/>
    </location>
</feature>
<dbReference type="InterPro" id="IPR000331">
    <property type="entry name" value="Rap/Ran_GAP_dom"/>
</dbReference>
<feature type="compositionally biased region" description="Polar residues" evidence="3">
    <location>
        <begin position="446"/>
        <end position="480"/>
    </location>
</feature>
<dbReference type="PANTHER" id="PTHR15711:SF32">
    <property type="entry name" value="RAP GTPASE ACTIVATING PROTEIN 1, ISOFORM H"/>
    <property type="match status" value="1"/>
</dbReference>
<keyword evidence="5" id="KW-1185">Reference proteome</keyword>
<dbReference type="RefSeq" id="XP_022256785.1">
    <property type="nucleotide sequence ID" value="XM_022401077.1"/>
</dbReference>
<evidence type="ECO:0000313" key="5">
    <source>
        <dbReference type="Proteomes" id="UP000694941"/>
    </source>
</evidence>
<protein>
    <submittedName>
        <fullName evidence="6 7">Rap1 GTPase-activating protein 1-like</fullName>
    </submittedName>
</protein>
<evidence type="ECO:0000313" key="7">
    <source>
        <dbReference type="RefSeq" id="XP_022256786.1"/>
    </source>
</evidence>
<dbReference type="Gene3D" id="3.40.50.11210">
    <property type="entry name" value="Rap/Ran-GAP"/>
    <property type="match status" value="1"/>
</dbReference>
<dbReference type="Pfam" id="PF21022">
    <property type="entry name" value="Rap-GAP_dimer"/>
    <property type="match status" value="1"/>
</dbReference>
<dbReference type="RefSeq" id="XP_022256786.1">
    <property type="nucleotide sequence ID" value="XM_022401078.1"/>
</dbReference>
<dbReference type="SUPFAM" id="SSF111347">
    <property type="entry name" value="Rap/Ran-GAP"/>
    <property type="match status" value="1"/>
</dbReference>
<evidence type="ECO:0000256" key="2">
    <source>
        <dbReference type="SAM" id="Coils"/>
    </source>
</evidence>
<evidence type="ECO:0000313" key="6">
    <source>
        <dbReference type="RefSeq" id="XP_022256785.1"/>
    </source>
</evidence>
<feature type="compositionally biased region" description="Polar residues" evidence="3">
    <location>
        <begin position="397"/>
        <end position="414"/>
    </location>
</feature>
<dbReference type="PROSITE" id="PS50085">
    <property type="entry name" value="RAPGAP"/>
    <property type="match status" value="1"/>
</dbReference>
<keyword evidence="1" id="KW-0343">GTPase activation</keyword>
<dbReference type="PANTHER" id="PTHR15711">
    <property type="entry name" value="RAP GTPASE-ACTIVATING PROTEIN"/>
    <property type="match status" value="1"/>
</dbReference>
<proteinExistence type="predicted"/>
<organism evidence="5 6">
    <name type="scientific">Limulus polyphemus</name>
    <name type="common">Atlantic horseshoe crab</name>
    <dbReference type="NCBI Taxonomy" id="6850"/>
    <lineage>
        <taxon>Eukaryota</taxon>
        <taxon>Metazoa</taxon>
        <taxon>Ecdysozoa</taxon>
        <taxon>Arthropoda</taxon>
        <taxon>Chelicerata</taxon>
        <taxon>Merostomata</taxon>
        <taxon>Xiphosura</taxon>
        <taxon>Limulidae</taxon>
        <taxon>Limulus</taxon>
    </lineage>
</organism>
<reference evidence="6 7" key="1">
    <citation type="submission" date="2025-05" db="UniProtKB">
        <authorList>
            <consortium name="RefSeq"/>
        </authorList>
    </citation>
    <scope>IDENTIFICATION</scope>
    <source>
        <tissue evidence="6 7">Muscle</tissue>
    </source>
</reference>
<feature type="region of interest" description="Disordered" evidence="3">
    <location>
        <begin position="397"/>
        <end position="432"/>
    </location>
</feature>
<dbReference type="GeneID" id="106472499"/>
<dbReference type="Proteomes" id="UP000694941">
    <property type="component" value="Unplaced"/>
</dbReference>
<feature type="domain" description="Rap-GAP" evidence="4">
    <location>
        <begin position="138"/>
        <end position="354"/>
    </location>
</feature>
<evidence type="ECO:0000256" key="3">
    <source>
        <dbReference type="SAM" id="MobiDB-lite"/>
    </source>
</evidence>
<name>A0ABM1TLM9_LIMPO</name>
<keyword evidence="2" id="KW-0175">Coiled coil</keyword>
<sequence length="612" mass="68332">MIVIPPSGGYWVDGTNHEYQLDSEGNSVTPEYMWSPRLELDDTPSIYRKIFLGTDHFNFTAIDPNVGHLVMSLKVENKAENGRVWILLRTRRGLLHDILPSSLLGENFSAGQLAKLLCDQIITERFQPVTFPKASEMLTAYDEHVLVNTFKFGVIYQRHAQTTEEELFGNVSHSPAMDEFLNMLGHHIKLKDFQGFRGGLDTHYGQTGKESIYTQFQGCEIMFHVSTLLPYTEGDTQQLQRKRHIGNDIVAIIFQDSNTPFSPTIIASNFLHAYIVVEALEPESPQTRYKVSVTAKDDVPFFGPPLPQPAVFTKGNRFREFLLAKLINAEHACYKSEKFAKLEDRTRTSLLQSLHDGLVQKTQEFCGTGPCFENNKTDVNGTSSRFFDSVRKALTGRSRSQSIESNLSNVTPKRSSTSVSSSNTTFGDLTPTSIKGSGSIKYWYQRSPSQGSTHSRNNDSISVGAQERSGSGPNTPMSSPETPPLAQHVACESDSSSINSLELERTSANSEDSCRGADSGNLNTVQSCSVCTESCRSQRPSCQAMQKQIESLKLEVVKLKTDKLELLRQNMTSQRDVKKLKEKEVRLTTELSLTKRELFRLQAAHTEALASI</sequence>
<feature type="compositionally biased region" description="Low complexity" evidence="3">
    <location>
        <begin position="415"/>
        <end position="425"/>
    </location>
</feature>
<dbReference type="Pfam" id="PF02145">
    <property type="entry name" value="Rap_GAP"/>
    <property type="match status" value="1"/>
</dbReference>
<evidence type="ECO:0000256" key="1">
    <source>
        <dbReference type="ARBA" id="ARBA00022468"/>
    </source>
</evidence>
<feature type="compositionally biased region" description="Polar residues" evidence="3">
    <location>
        <begin position="493"/>
        <end position="511"/>
    </location>
</feature>
<accession>A0ABM1TLM9</accession>
<gene>
    <name evidence="6 7" type="primary">LOC106472499</name>
</gene>
<dbReference type="InterPro" id="IPR035974">
    <property type="entry name" value="Rap/Ran-GAP_sf"/>
</dbReference>
<dbReference type="InterPro" id="IPR050989">
    <property type="entry name" value="Rap1_Ran_GAP"/>
</dbReference>